<evidence type="ECO:0000313" key="2">
    <source>
        <dbReference type="EMBL" id="STX55750.1"/>
    </source>
</evidence>
<dbReference type="InterPro" id="IPR010982">
    <property type="entry name" value="Lambda_DNA-bd_dom_sf"/>
</dbReference>
<evidence type="ECO:0000313" key="3">
    <source>
        <dbReference type="Proteomes" id="UP000254968"/>
    </source>
</evidence>
<dbReference type="Gene3D" id="1.10.260.40">
    <property type="entry name" value="lambda repressor-like DNA-binding domains"/>
    <property type="match status" value="1"/>
</dbReference>
<dbReference type="Proteomes" id="UP000254968">
    <property type="component" value="Unassembled WGS sequence"/>
</dbReference>
<proteinExistence type="predicted"/>
<gene>
    <name evidence="2" type="ORF">NCTC13315_03120</name>
</gene>
<dbReference type="CDD" id="cd00093">
    <property type="entry name" value="HTH_XRE"/>
    <property type="match status" value="1"/>
</dbReference>
<reference evidence="2 3" key="1">
    <citation type="submission" date="2018-06" db="EMBL/GenBank/DDBJ databases">
        <authorList>
            <consortium name="Pathogen Informatics"/>
            <person name="Doyle S."/>
        </authorList>
    </citation>
    <scope>NUCLEOTIDE SEQUENCE [LARGE SCALE GENOMIC DNA]</scope>
    <source>
        <strain evidence="2 3">NCTC13315</strain>
    </source>
</reference>
<accession>A0A378JU01</accession>
<feature type="domain" description="HTH cro/C1-type" evidence="1">
    <location>
        <begin position="81"/>
        <end position="134"/>
    </location>
</feature>
<evidence type="ECO:0000259" key="1">
    <source>
        <dbReference type="PROSITE" id="PS50943"/>
    </source>
</evidence>
<dbReference type="InterPro" id="IPR001387">
    <property type="entry name" value="Cro/C1-type_HTH"/>
</dbReference>
<dbReference type="GO" id="GO:0003677">
    <property type="term" value="F:DNA binding"/>
    <property type="evidence" value="ECO:0007669"/>
    <property type="project" value="InterPro"/>
</dbReference>
<sequence length="148" mass="16889">MITSDKQYAAAREQLNRLQQYLSTPLRKDVPVSIAEASKRQTQELIHEIQKNIDEYLKLTESKGAAIEIHSLEDLLSAPIRYRLATKMTIESFGQKVGVSPRQIARYEKETYQNISTSTFQRILGNLKININGKILKDGSKAPVRNMR</sequence>
<dbReference type="SUPFAM" id="SSF47413">
    <property type="entry name" value="lambda repressor-like DNA-binding domains"/>
    <property type="match status" value="1"/>
</dbReference>
<organism evidence="2 3">
    <name type="scientific">Legionella beliardensis</name>
    <dbReference type="NCBI Taxonomy" id="91822"/>
    <lineage>
        <taxon>Bacteria</taxon>
        <taxon>Pseudomonadati</taxon>
        <taxon>Pseudomonadota</taxon>
        <taxon>Gammaproteobacteria</taxon>
        <taxon>Legionellales</taxon>
        <taxon>Legionellaceae</taxon>
        <taxon>Legionella</taxon>
    </lineage>
</organism>
<protein>
    <submittedName>
        <fullName evidence="2">Helix-turn-helix</fullName>
    </submittedName>
</protein>
<dbReference type="AlphaFoldDB" id="A0A378JU01"/>
<keyword evidence="3" id="KW-1185">Reference proteome</keyword>
<dbReference type="EMBL" id="UGNV01000005">
    <property type="protein sequence ID" value="STX55750.1"/>
    <property type="molecule type" value="Genomic_DNA"/>
</dbReference>
<dbReference type="PROSITE" id="PS50943">
    <property type="entry name" value="HTH_CROC1"/>
    <property type="match status" value="1"/>
</dbReference>
<name>A0A378JU01_9GAMM</name>
<dbReference type="Pfam" id="PF01381">
    <property type="entry name" value="HTH_3"/>
    <property type="match status" value="1"/>
</dbReference>